<dbReference type="Proteomes" id="UP000023152">
    <property type="component" value="Unassembled WGS sequence"/>
</dbReference>
<evidence type="ECO:0000256" key="1">
    <source>
        <dbReference type="SAM" id="MobiDB-lite"/>
    </source>
</evidence>
<evidence type="ECO:0000313" key="3">
    <source>
        <dbReference type="Proteomes" id="UP000023152"/>
    </source>
</evidence>
<sequence length="242" mass="27814">MEKLKEEVKELESIRKSRKRVGCTCKPINKLSIGELRKILGIIHIYICRNSIKHFAMCLLLARYSLPANGNLKALQERVKNHVLQSSNPLLARFREPSSSPCYSPQNTYRFGQPLEKLLVNKNKTQNKKKKLNLLNQCCWDDTCECVRSGIRCHDSGPCGCLDNNTPCDNPNGQYIFKEPHYPKKILQEWLQEYNDVPSDNDNNTETSCSSSYLRTSSDNEEEIQENNIQNLPEKLSTFMLA</sequence>
<feature type="compositionally biased region" description="Polar residues" evidence="1">
    <location>
        <begin position="198"/>
        <end position="207"/>
    </location>
</feature>
<proteinExistence type="predicted"/>
<dbReference type="AlphaFoldDB" id="X6MCX5"/>
<protein>
    <submittedName>
        <fullName evidence="2">Uncharacterized protein</fullName>
    </submittedName>
</protein>
<keyword evidence="3" id="KW-1185">Reference proteome</keyword>
<accession>X6MCX5</accession>
<comment type="caution">
    <text evidence="2">The sequence shown here is derived from an EMBL/GenBank/DDBJ whole genome shotgun (WGS) entry which is preliminary data.</text>
</comment>
<evidence type="ECO:0000313" key="2">
    <source>
        <dbReference type="EMBL" id="ETO11302.1"/>
    </source>
</evidence>
<organism evidence="2 3">
    <name type="scientific">Reticulomyxa filosa</name>
    <dbReference type="NCBI Taxonomy" id="46433"/>
    <lineage>
        <taxon>Eukaryota</taxon>
        <taxon>Sar</taxon>
        <taxon>Rhizaria</taxon>
        <taxon>Retaria</taxon>
        <taxon>Foraminifera</taxon>
        <taxon>Monothalamids</taxon>
        <taxon>Reticulomyxidae</taxon>
        <taxon>Reticulomyxa</taxon>
    </lineage>
</organism>
<feature type="compositionally biased region" description="Low complexity" evidence="1">
    <location>
        <begin position="208"/>
        <end position="217"/>
    </location>
</feature>
<dbReference type="EMBL" id="ASPP01022584">
    <property type="protein sequence ID" value="ETO11302.1"/>
    <property type="molecule type" value="Genomic_DNA"/>
</dbReference>
<gene>
    <name evidence="2" type="ORF">RFI_26078</name>
</gene>
<name>X6MCX5_RETFI</name>
<reference evidence="2 3" key="1">
    <citation type="journal article" date="2013" name="Curr. Biol.">
        <title>The Genome of the Foraminiferan Reticulomyxa filosa.</title>
        <authorList>
            <person name="Glockner G."/>
            <person name="Hulsmann N."/>
            <person name="Schleicher M."/>
            <person name="Noegel A.A."/>
            <person name="Eichinger L."/>
            <person name="Gallinger C."/>
            <person name="Pawlowski J."/>
            <person name="Sierra R."/>
            <person name="Euteneuer U."/>
            <person name="Pillet L."/>
            <person name="Moustafa A."/>
            <person name="Platzer M."/>
            <person name="Groth M."/>
            <person name="Szafranski K."/>
            <person name="Schliwa M."/>
        </authorList>
    </citation>
    <scope>NUCLEOTIDE SEQUENCE [LARGE SCALE GENOMIC DNA]</scope>
</reference>
<feature type="region of interest" description="Disordered" evidence="1">
    <location>
        <begin position="196"/>
        <end position="228"/>
    </location>
</feature>